<dbReference type="Gene3D" id="3.50.50.60">
    <property type="entry name" value="FAD/NAD(P)-binding domain"/>
    <property type="match status" value="1"/>
</dbReference>
<proteinExistence type="predicted"/>
<feature type="binding site" evidence="2">
    <location>
        <position position="327"/>
    </location>
    <ligand>
        <name>FAD</name>
        <dbReference type="ChEBI" id="CHEBI:57692"/>
    </ligand>
</feature>
<evidence type="ECO:0000313" key="4">
    <source>
        <dbReference type="EMBL" id="RSV00363.1"/>
    </source>
</evidence>
<dbReference type="EMBL" id="CP018820">
    <property type="protein sequence ID" value="APR53897.1"/>
    <property type="molecule type" value="Genomic_DNA"/>
</dbReference>
<dbReference type="OrthoDB" id="462203at2"/>
<reference evidence="4 6" key="3">
    <citation type="submission" date="2018-07" db="EMBL/GenBank/DDBJ databases">
        <title>Genomic and Epidemiologic Investigation of an Indolent Hospital Outbreak.</title>
        <authorList>
            <person name="Johnson R.C."/>
            <person name="Deming C."/>
            <person name="Conlan S."/>
            <person name="Zellmer C.J."/>
            <person name="Michelin A.V."/>
            <person name="Lee-Lin S."/>
            <person name="Thomas P.J."/>
            <person name="Park M."/>
            <person name="Weingarten R.A."/>
            <person name="Less J."/>
            <person name="Dekker J.P."/>
            <person name="Frank K.M."/>
            <person name="Musser K.A."/>
            <person name="Mcquiston J.R."/>
            <person name="Henderson D.K."/>
            <person name="Lau A.F."/>
            <person name="Palmore T.N."/>
            <person name="Segre J.A."/>
        </authorList>
    </citation>
    <scope>NUCLEOTIDE SEQUENCE [LARGE SCALE GENOMIC DNA]</scope>
    <source>
        <strain evidence="4 6">SK-NIH.Env10_0317</strain>
    </source>
</reference>
<feature type="binding site" evidence="2">
    <location>
        <position position="79"/>
    </location>
    <ligand>
        <name>7-chloro-L-tryptophan</name>
        <dbReference type="ChEBI" id="CHEBI:58713"/>
    </ligand>
</feature>
<name>A0A1L6JDI8_9SPHN</name>
<dbReference type="PIRSF" id="PIRSF011396">
    <property type="entry name" value="Trp_halogenase"/>
    <property type="match status" value="1"/>
</dbReference>
<dbReference type="GO" id="GO:0004497">
    <property type="term" value="F:monooxygenase activity"/>
    <property type="evidence" value="ECO:0007669"/>
    <property type="project" value="InterPro"/>
</dbReference>
<dbReference type="PANTHER" id="PTHR43747">
    <property type="entry name" value="FAD-BINDING PROTEIN"/>
    <property type="match status" value="1"/>
</dbReference>
<feature type="active site" evidence="1">
    <location>
        <position position="79"/>
    </location>
</feature>
<dbReference type="GO" id="GO:0000166">
    <property type="term" value="F:nucleotide binding"/>
    <property type="evidence" value="ECO:0007669"/>
    <property type="project" value="UniProtKB-KW"/>
</dbReference>
<evidence type="ECO:0000256" key="1">
    <source>
        <dbReference type="PIRSR" id="PIRSR011396-1"/>
    </source>
</evidence>
<dbReference type="PANTHER" id="PTHR43747:SF4">
    <property type="entry name" value="FLAVIN-DEPENDENT TRYPTOPHAN HALOGENASE"/>
    <property type="match status" value="1"/>
</dbReference>
<sequence length="498" mass="56131">MTEKRPTRVVIAGGGTSGWMAAAAISRTMGRTVDLTLVESEQIGTIGVGESTIPPLVNFNRILGIGEAEFMAAAQATFKLGILFDNWKHDGHSYFHSFGLSGKDHWSAGFQHFWLYARSRGFPEPYDDYCLELAAAMQGKFAHLPQDRMNYAYHVDATLYGRYLRKLAEESGTKRVEGKIQRVELNGETGDIAALHLDGERRIEGDVFVDCTGFRGLLIEGALHAGFEDWGHWLPNDSAIAVQARHLGPPQPYTQAIAHDAGWQWRIPLQHRMGAGIVYSSGYLSRDEAHHRLISAVGEPLIEPFDIKFRGGVRRKQWYRNCVAIGLSGGFVEPLEATTVHLIQRAVLRFVRLMPNGRVSERDAAEFNEQQRQDIEQIRDFVILHYKATDRRDSAFWRHVAAMPVPDSLSQKIELFRETGRTFRKNEELFAENSWVQVMMGQGIDPQSWHPIAEKLSDEELMRLMSTLREDVTRTVATLPEHHTYVAQYCGAADPLAA</sequence>
<evidence type="ECO:0000313" key="5">
    <source>
        <dbReference type="Proteomes" id="UP000185161"/>
    </source>
</evidence>
<reference evidence="3" key="1">
    <citation type="submission" date="2016-12" db="EMBL/GenBank/DDBJ databases">
        <title>Whole genome sequencing of Sphingomonas koreensis.</title>
        <authorList>
            <person name="Conlan S."/>
            <person name="Thomas P.J."/>
            <person name="Mullikin J."/>
            <person name="Palmore T.N."/>
            <person name="Frank K.M."/>
            <person name="Segre J.A."/>
        </authorList>
    </citation>
    <scope>NUCLEOTIDE SEQUENCE</scope>
    <source>
        <strain evidence="3">ABOJV</strain>
    </source>
</reference>
<dbReference type="AlphaFoldDB" id="A0A1L6JDI8"/>
<dbReference type="InterPro" id="IPR006905">
    <property type="entry name" value="Flavin_halogenase"/>
</dbReference>
<dbReference type="STRING" id="93064.BRX40_17105"/>
<dbReference type="Pfam" id="PF04820">
    <property type="entry name" value="Trp_halogenase"/>
    <property type="match status" value="1"/>
</dbReference>
<dbReference type="InterPro" id="IPR050816">
    <property type="entry name" value="Flavin-dep_Halogenase_NPB"/>
</dbReference>
<protein>
    <submittedName>
        <fullName evidence="4">Tryptophan 7-halogenase</fullName>
    </submittedName>
    <submittedName>
        <fullName evidence="3">Tryptophan halogenase</fullName>
    </submittedName>
</protein>
<evidence type="ECO:0000256" key="2">
    <source>
        <dbReference type="PIRSR" id="PIRSR011396-2"/>
    </source>
</evidence>
<dbReference type="RefSeq" id="WP_075152419.1">
    <property type="nucleotide sequence ID" value="NZ_CP018820.1"/>
</dbReference>
<keyword evidence="5" id="KW-1185">Reference proteome</keyword>
<keyword evidence="2" id="KW-0274">FAD</keyword>
<evidence type="ECO:0000313" key="3">
    <source>
        <dbReference type="EMBL" id="APR53897.1"/>
    </source>
</evidence>
<dbReference type="InterPro" id="IPR036188">
    <property type="entry name" value="FAD/NAD-bd_sf"/>
</dbReference>
<keyword evidence="2" id="KW-0547">Nucleotide-binding</keyword>
<accession>A0A1L6JDI8</accession>
<organism evidence="3 5">
    <name type="scientific">Sphingomonas koreensis</name>
    <dbReference type="NCBI Taxonomy" id="93064"/>
    <lineage>
        <taxon>Bacteria</taxon>
        <taxon>Pseudomonadati</taxon>
        <taxon>Pseudomonadota</taxon>
        <taxon>Alphaproteobacteria</taxon>
        <taxon>Sphingomonadales</taxon>
        <taxon>Sphingomonadaceae</taxon>
        <taxon>Sphingomonas</taxon>
    </lineage>
</organism>
<gene>
    <name evidence="3" type="ORF">BRX40_17105</name>
    <name evidence="4" type="ORF">CA257_17645</name>
</gene>
<dbReference type="Proteomes" id="UP000185161">
    <property type="component" value="Chromosome"/>
</dbReference>
<dbReference type="EMBL" id="QQWO01000017">
    <property type="protein sequence ID" value="RSV00363.1"/>
    <property type="molecule type" value="Genomic_DNA"/>
</dbReference>
<dbReference type="InterPro" id="IPR033856">
    <property type="entry name" value="Trp_halogen"/>
</dbReference>
<reference evidence="5" key="2">
    <citation type="submission" date="2016-12" db="EMBL/GenBank/DDBJ databases">
        <title>Whole genome sequencing of Sphingomonas sp. ABOJV.</title>
        <authorList>
            <person name="Conlan S."/>
            <person name="Thomas P.J."/>
            <person name="Mullikin J."/>
            <person name="Palmore T.N."/>
            <person name="Frank K.M."/>
            <person name="Segre J.A."/>
        </authorList>
    </citation>
    <scope>NUCLEOTIDE SEQUENCE [LARGE SCALE GENOMIC DNA]</scope>
    <source>
        <strain evidence="5">ABOJV</strain>
    </source>
</reference>
<evidence type="ECO:0000313" key="6">
    <source>
        <dbReference type="Proteomes" id="UP000286681"/>
    </source>
</evidence>
<dbReference type="KEGG" id="skr:BRX40_17105"/>
<dbReference type="GeneID" id="44134276"/>
<dbReference type="Proteomes" id="UP000286681">
    <property type="component" value="Unassembled WGS sequence"/>
</dbReference>
<dbReference type="SUPFAM" id="SSF51905">
    <property type="entry name" value="FAD/NAD(P)-binding domain"/>
    <property type="match status" value="1"/>
</dbReference>
<feature type="binding site" evidence="2">
    <location>
        <position position="336"/>
    </location>
    <ligand>
        <name>L-tryptophan</name>
        <dbReference type="ChEBI" id="CHEBI:57912"/>
    </ligand>
</feature>
<keyword evidence="2" id="KW-0285">Flavoprotein</keyword>